<evidence type="ECO:0000256" key="4">
    <source>
        <dbReference type="ARBA" id="ARBA00005189"/>
    </source>
</evidence>
<comment type="similarity">
    <text evidence="5">Belongs to the CDS family.</text>
</comment>
<dbReference type="EC" id="2.7.7.41" evidence="6"/>
<keyword evidence="26" id="KW-1185">Reference proteome</keyword>
<evidence type="ECO:0000256" key="20">
    <source>
        <dbReference type="ARBA" id="ARBA00032253"/>
    </source>
</evidence>
<keyword evidence="17" id="KW-1208">Phospholipid metabolism</keyword>
<protein>
    <recommendedName>
        <fullName evidence="7">Phosphatidate cytidylyltransferase</fullName>
        <ecNumber evidence="6">2.7.7.41</ecNumber>
    </recommendedName>
    <alternativeName>
        <fullName evidence="20">CDP-DAG synthase</fullName>
    </alternativeName>
    <alternativeName>
        <fullName evidence="22">CDP-DG synthase</fullName>
    </alternativeName>
    <alternativeName>
        <fullName evidence="18">CDP-diacylglycerol synthase</fullName>
    </alternativeName>
    <alternativeName>
        <fullName evidence="21">CDP-diglyceride pyrophosphorylase</fullName>
    </alternativeName>
    <alternativeName>
        <fullName evidence="23">CDP-diglyceride synthase</fullName>
    </alternativeName>
    <alternativeName>
        <fullName evidence="19">CTP:phosphatidate cytidylyltransferase</fullName>
    </alternativeName>
</protein>
<evidence type="ECO:0000256" key="2">
    <source>
        <dbReference type="ARBA" id="ARBA00004651"/>
    </source>
</evidence>
<comment type="catalytic activity">
    <reaction evidence="1">
        <text>a 1,2-diacyl-sn-glycero-3-phosphate + CTP + H(+) = a CDP-1,2-diacyl-sn-glycerol + diphosphate</text>
        <dbReference type="Rhea" id="RHEA:16229"/>
        <dbReference type="ChEBI" id="CHEBI:15378"/>
        <dbReference type="ChEBI" id="CHEBI:33019"/>
        <dbReference type="ChEBI" id="CHEBI:37563"/>
        <dbReference type="ChEBI" id="CHEBI:58332"/>
        <dbReference type="ChEBI" id="CHEBI:58608"/>
        <dbReference type="EC" id="2.7.7.41"/>
    </reaction>
</comment>
<proteinExistence type="inferred from homology"/>
<accession>A0A5C6AXE8</accession>
<reference evidence="25 26" key="1">
    <citation type="submission" date="2019-02" db="EMBL/GenBank/DDBJ databases">
        <title>Deep-cultivation of Planctomycetes and their phenomic and genomic characterization uncovers novel biology.</title>
        <authorList>
            <person name="Wiegand S."/>
            <person name="Jogler M."/>
            <person name="Boedeker C."/>
            <person name="Pinto D."/>
            <person name="Vollmers J."/>
            <person name="Rivas-Marin E."/>
            <person name="Kohn T."/>
            <person name="Peeters S.H."/>
            <person name="Heuer A."/>
            <person name="Rast P."/>
            <person name="Oberbeckmann S."/>
            <person name="Bunk B."/>
            <person name="Jeske O."/>
            <person name="Meyerdierks A."/>
            <person name="Storesund J.E."/>
            <person name="Kallscheuer N."/>
            <person name="Luecker S."/>
            <person name="Lage O.M."/>
            <person name="Pohl T."/>
            <person name="Merkel B.J."/>
            <person name="Hornburger P."/>
            <person name="Mueller R.-W."/>
            <person name="Bruemmer F."/>
            <person name="Labrenz M."/>
            <person name="Spormann A.M."/>
            <person name="Op Den Camp H."/>
            <person name="Overmann J."/>
            <person name="Amann R."/>
            <person name="Jetten M.S.M."/>
            <person name="Mascher T."/>
            <person name="Medema M.H."/>
            <person name="Devos D.P."/>
            <person name="Kaster A.-K."/>
            <person name="Ovreas L."/>
            <person name="Rohde M."/>
            <person name="Galperin M.Y."/>
            <person name="Jogler C."/>
        </authorList>
    </citation>
    <scope>NUCLEOTIDE SEQUENCE [LARGE SCALE GENOMIC DNA]</scope>
    <source>
        <strain evidence="25 26">Pla52n</strain>
    </source>
</reference>
<keyword evidence="14" id="KW-0443">Lipid metabolism</keyword>
<dbReference type="GO" id="GO:0016024">
    <property type="term" value="P:CDP-diacylglycerol biosynthetic process"/>
    <property type="evidence" value="ECO:0007669"/>
    <property type="project" value="TreeGrafter"/>
</dbReference>
<feature type="transmembrane region" description="Helical" evidence="24">
    <location>
        <begin position="68"/>
        <end position="90"/>
    </location>
</feature>
<dbReference type="GO" id="GO:0004605">
    <property type="term" value="F:phosphatidate cytidylyltransferase activity"/>
    <property type="evidence" value="ECO:0007669"/>
    <property type="project" value="UniProtKB-EC"/>
</dbReference>
<keyword evidence="15 24" id="KW-0472">Membrane</keyword>
<name>A0A5C6AXE8_9BACT</name>
<feature type="transmembrane region" description="Helical" evidence="24">
    <location>
        <begin position="230"/>
        <end position="250"/>
    </location>
</feature>
<dbReference type="EMBL" id="SJPN01000003">
    <property type="protein sequence ID" value="TWU04613.1"/>
    <property type="molecule type" value="Genomic_DNA"/>
</dbReference>
<dbReference type="PANTHER" id="PTHR46382:SF1">
    <property type="entry name" value="PHOSPHATIDATE CYTIDYLYLTRANSFERASE"/>
    <property type="match status" value="1"/>
</dbReference>
<evidence type="ECO:0000256" key="11">
    <source>
        <dbReference type="ARBA" id="ARBA00022692"/>
    </source>
</evidence>
<dbReference type="Pfam" id="PF01148">
    <property type="entry name" value="CTP_transf_1"/>
    <property type="match status" value="1"/>
</dbReference>
<feature type="transmembrane region" description="Helical" evidence="24">
    <location>
        <begin position="34"/>
        <end position="56"/>
    </location>
</feature>
<evidence type="ECO:0000256" key="17">
    <source>
        <dbReference type="ARBA" id="ARBA00023264"/>
    </source>
</evidence>
<evidence type="ECO:0000256" key="19">
    <source>
        <dbReference type="ARBA" id="ARBA00031825"/>
    </source>
</evidence>
<comment type="caution">
    <text evidence="25">The sequence shown here is derived from an EMBL/GenBank/DDBJ whole genome shotgun (WGS) entry which is preliminary data.</text>
</comment>
<evidence type="ECO:0000256" key="21">
    <source>
        <dbReference type="ARBA" id="ARBA00032396"/>
    </source>
</evidence>
<keyword evidence="12 25" id="KW-0548">Nucleotidyltransferase</keyword>
<feature type="transmembrane region" description="Helical" evidence="24">
    <location>
        <begin position="102"/>
        <end position="120"/>
    </location>
</feature>
<comment type="pathway">
    <text evidence="4">Lipid metabolism.</text>
</comment>
<keyword evidence="10 25" id="KW-0808">Transferase</keyword>
<keyword evidence="16" id="KW-0594">Phospholipid biosynthesis</keyword>
<dbReference type="AlphaFoldDB" id="A0A5C6AXE8"/>
<evidence type="ECO:0000256" key="23">
    <source>
        <dbReference type="ARBA" id="ARBA00033406"/>
    </source>
</evidence>
<sequence length="337" mass="34780">MLHQRLKSAAVLLTVAVTLLVLDAKWSVGIDGVWLMPLLMFFAIGTAWELSTILLNGGPAGEPGVRRGVAVIGATMVSLSAGVPMLWPAMGSSYPVDCPVGRLGWIVLATAAAIALAFLAEMRHYGKSPIAVADDNHESDRSSEKKQVSFATGDTIRRTCAAVFVSVYVGVPMAMLVATRTMHPGGWGLAALITTIAVTKSTDVGAYFVGRLLGRNKLIPRLSPGKTREGAVGGIVTATIVAFACLKWLFPALTDQAAAVGATSPLASPIWGAVVLGPALAVSGMIGDLAESLFKRDGGVKDSGSLLPGMGGVWDVTDSLIAASIPAFFCFASGVGS</sequence>
<evidence type="ECO:0000256" key="9">
    <source>
        <dbReference type="ARBA" id="ARBA00022516"/>
    </source>
</evidence>
<evidence type="ECO:0000256" key="12">
    <source>
        <dbReference type="ARBA" id="ARBA00022695"/>
    </source>
</evidence>
<dbReference type="Proteomes" id="UP000320176">
    <property type="component" value="Unassembled WGS sequence"/>
</dbReference>
<keyword evidence="8" id="KW-1003">Cell membrane</keyword>
<dbReference type="GO" id="GO:0005886">
    <property type="term" value="C:plasma membrane"/>
    <property type="evidence" value="ECO:0007669"/>
    <property type="project" value="UniProtKB-SubCell"/>
</dbReference>
<keyword evidence="11 24" id="KW-0812">Transmembrane</keyword>
<feature type="transmembrane region" description="Helical" evidence="24">
    <location>
        <begin position="185"/>
        <end position="209"/>
    </location>
</feature>
<evidence type="ECO:0000256" key="10">
    <source>
        <dbReference type="ARBA" id="ARBA00022679"/>
    </source>
</evidence>
<evidence type="ECO:0000256" key="22">
    <source>
        <dbReference type="ARBA" id="ARBA00032743"/>
    </source>
</evidence>
<evidence type="ECO:0000313" key="25">
    <source>
        <dbReference type="EMBL" id="TWU04613.1"/>
    </source>
</evidence>
<dbReference type="PANTHER" id="PTHR46382">
    <property type="entry name" value="PHOSPHATIDATE CYTIDYLYLTRANSFERASE"/>
    <property type="match status" value="1"/>
</dbReference>
<evidence type="ECO:0000256" key="3">
    <source>
        <dbReference type="ARBA" id="ARBA00005119"/>
    </source>
</evidence>
<organism evidence="25 26">
    <name type="scientific">Stieleria varia</name>
    <dbReference type="NCBI Taxonomy" id="2528005"/>
    <lineage>
        <taxon>Bacteria</taxon>
        <taxon>Pseudomonadati</taxon>
        <taxon>Planctomycetota</taxon>
        <taxon>Planctomycetia</taxon>
        <taxon>Pirellulales</taxon>
        <taxon>Pirellulaceae</taxon>
        <taxon>Stieleria</taxon>
    </lineage>
</organism>
<comment type="pathway">
    <text evidence="3">Phospholipid metabolism; CDP-diacylglycerol biosynthesis; CDP-diacylglycerol from sn-glycerol 3-phosphate: step 3/3.</text>
</comment>
<evidence type="ECO:0000313" key="26">
    <source>
        <dbReference type="Proteomes" id="UP000320176"/>
    </source>
</evidence>
<comment type="subcellular location">
    <subcellularLocation>
        <location evidence="2">Cell membrane</location>
        <topology evidence="2">Multi-pass membrane protein</topology>
    </subcellularLocation>
</comment>
<dbReference type="RefSeq" id="WP_146520007.1">
    <property type="nucleotide sequence ID" value="NZ_CP151726.1"/>
</dbReference>
<evidence type="ECO:0000256" key="24">
    <source>
        <dbReference type="SAM" id="Phobius"/>
    </source>
</evidence>
<evidence type="ECO:0000256" key="8">
    <source>
        <dbReference type="ARBA" id="ARBA00022475"/>
    </source>
</evidence>
<evidence type="ECO:0000256" key="1">
    <source>
        <dbReference type="ARBA" id="ARBA00001698"/>
    </source>
</evidence>
<evidence type="ECO:0000256" key="6">
    <source>
        <dbReference type="ARBA" id="ARBA00012487"/>
    </source>
</evidence>
<evidence type="ECO:0000256" key="13">
    <source>
        <dbReference type="ARBA" id="ARBA00022989"/>
    </source>
</evidence>
<feature type="transmembrane region" description="Helical" evidence="24">
    <location>
        <begin position="270"/>
        <end position="290"/>
    </location>
</feature>
<evidence type="ECO:0000256" key="7">
    <source>
        <dbReference type="ARBA" id="ARBA00019373"/>
    </source>
</evidence>
<evidence type="ECO:0000256" key="14">
    <source>
        <dbReference type="ARBA" id="ARBA00023098"/>
    </source>
</evidence>
<dbReference type="OrthoDB" id="9799199at2"/>
<feature type="transmembrane region" description="Helical" evidence="24">
    <location>
        <begin position="159"/>
        <end position="179"/>
    </location>
</feature>
<evidence type="ECO:0000256" key="18">
    <source>
        <dbReference type="ARBA" id="ARBA00029893"/>
    </source>
</evidence>
<keyword evidence="9" id="KW-0444">Lipid biosynthesis</keyword>
<evidence type="ECO:0000256" key="5">
    <source>
        <dbReference type="ARBA" id="ARBA00010185"/>
    </source>
</evidence>
<gene>
    <name evidence="25" type="primary">cdsA_1</name>
    <name evidence="25" type="ORF">Pla52n_26550</name>
</gene>
<evidence type="ECO:0000256" key="16">
    <source>
        <dbReference type="ARBA" id="ARBA00023209"/>
    </source>
</evidence>
<keyword evidence="13 24" id="KW-1133">Transmembrane helix</keyword>
<evidence type="ECO:0000256" key="15">
    <source>
        <dbReference type="ARBA" id="ARBA00023136"/>
    </source>
</evidence>